<dbReference type="EMBL" id="CM043038">
    <property type="protein sequence ID" value="KAI4575406.1"/>
    <property type="molecule type" value="Genomic_DNA"/>
</dbReference>
<dbReference type="Proteomes" id="UP001057279">
    <property type="component" value="Linkage Group LG13"/>
</dbReference>
<evidence type="ECO:0000313" key="1">
    <source>
        <dbReference type="EMBL" id="KAI4575406.1"/>
    </source>
</evidence>
<sequence length="305" mass="34386">MGAEMEDMRIKYSHTEAIAGWLLIYRVEGADRNRPYGKIRNDSQMQTQPRKRHLSLSSWLNKPVQTLEDEQQDKLTATDGAASDIQALTPISSTEARGTPGTEKSLETQQVFGGQVSLMSISKNNRTMIMDDAVRILFHFKEVFYNSERPQFQNNKTIAIDDALNIFCHLKEMFYRQERCIMEKQLYTRYEAEYTNLSFVSCPSRALAPQDLAQETGPSSSDTGHAHPSDLPALRELEAGAASRTTPWCWPISTNFILALSGSKAILTLEHFPHKSQGHTHPAIQEDTTGRAVDAARGMWMVTME</sequence>
<name>A0ACB9UP49_9CETA</name>
<evidence type="ECO:0000313" key="2">
    <source>
        <dbReference type="Proteomes" id="UP001057279"/>
    </source>
</evidence>
<reference evidence="1" key="1">
    <citation type="submission" date="2022-03" db="EMBL/GenBank/DDBJ databases">
        <title>Genomic analyses of argali, domestic sheep and their hybrids provide insights into chromosomal evolution, heterosis and genetic basis of agronomic traits.</title>
        <authorList>
            <person name="Li M."/>
        </authorList>
    </citation>
    <scope>NUCLEOTIDE SEQUENCE</scope>
    <source>
        <strain evidence="1">F1 hybrid</strain>
    </source>
</reference>
<proteinExistence type="predicted"/>
<keyword evidence="2" id="KW-1185">Reference proteome</keyword>
<accession>A0ACB9UP49</accession>
<gene>
    <name evidence="1" type="ORF">MJG53_011609</name>
</gene>
<comment type="caution">
    <text evidence="1">The sequence shown here is derived from an EMBL/GenBank/DDBJ whole genome shotgun (WGS) entry which is preliminary data.</text>
</comment>
<organism evidence="1 2">
    <name type="scientific">Ovis ammon polii x Ovis aries</name>
    <dbReference type="NCBI Taxonomy" id="2918886"/>
    <lineage>
        <taxon>Eukaryota</taxon>
        <taxon>Metazoa</taxon>
        <taxon>Chordata</taxon>
        <taxon>Craniata</taxon>
        <taxon>Vertebrata</taxon>
        <taxon>Euteleostomi</taxon>
        <taxon>Mammalia</taxon>
        <taxon>Eutheria</taxon>
        <taxon>Laurasiatheria</taxon>
        <taxon>Artiodactyla</taxon>
        <taxon>Ruminantia</taxon>
        <taxon>Pecora</taxon>
        <taxon>Bovidae</taxon>
        <taxon>Caprinae</taxon>
        <taxon>Ovis</taxon>
    </lineage>
</organism>
<protein>
    <submittedName>
        <fullName evidence="1">Uncharacterized protein</fullName>
    </submittedName>
</protein>